<dbReference type="OrthoDB" id="9813231at2"/>
<dbReference type="SUPFAM" id="SSF159888">
    <property type="entry name" value="YdhG-like"/>
    <property type="match status" value="1"/>
</dbReference>
<dbReference type="Pfam" id="PF08818">
    <property type="entry name" value="DUF1801"/>
    <property type="match status" value="1"/>
</dbReference>
<dbReference type="Gene3D" id="3.90.1150.200">
    <property type="match status" value="1"/>
</dbReference>
<organism evidence="2 3">
    <name type="scientific">Streptomyces xanthophaeus</name>
    <dbReference type="NCBI Taxonomy" id="67385"/>
    <lineage>
        <taxon>Bacteria</taxon>
        <taxon>Bacillati</taxon>
        <taxon>Actinomycetota</taxon>
        <taxon>Actinomycetes</taxon>
        <taxon>Kitasatosporales</taxon>
        <taxon>Streptomycetaceae</taxon>
        <taxon>Streptomyces</taxon>
    </lineage>
</organism>
<reference evidence="2" key="1">
    <citation type="submission" date="2020-09" db="EMBL/GenBank/DDBJ databases">
        <title>Whole genome shotgun sequence of Streptomyces xanthophaeus NBRC 12829.</title>
        <authorList>
            <person name="Komaki H."/>
            <person name="Tamura T."/>
        </authorList>
    </citation>
    <scope>NUCLEOTIDE SEQUENCE</scope>
    <source>
        <strain evidence="2">NBRC 12829</strain>
    </source>
</reference>
<comment type="caution">
    <text evidence="2">The sequence shown here is derived from an EMBL/GenBank/DDBJ whole genome shotgun (WGS) entry which is preliminary data.</text>
</comment>
<dbReference type="EMBL" id="BNEE01000006">
    <property type="protein sequence ID" value="GHI88191.1"/>
    <property type="molecule type" value="Genomic_DNA"/>
</dbReference>
<proteinExistence type="predicted"/>
<sequence length="139" mass="14990">MDPVSGATPAASGTPAANAAPVTVDSYLAAAPDARRPALTRLRELCLAELTGYEEYIAYGMPAYVRPGAEAGEIAWANQKQYISFYLLRTDVRDAFADRLAPHDMGKACLRFRNPAKVDFDLLRDLLRATAEAGPGKVC</sequence>
<evidence type="ECO:0000259" key="1">
    <source>
        <dbReference type="Pfam" id="PF08818"/>
    </source>
</evidence>
<accession>A0A919LEW8</accession>
<evidence type="ECO:0000313" key="3">
    <source>
        <dbReference type="Proteomes" id="UP000600026"/>
    </source>
</evidence>
<dbReference type="RefSeq" id="WP_051859950.1">
    <property type="nucleotide sequence ID" value="NZ_BNEE01000006.1"/>
</dbReference>
<gene>
    <name evidence="2" type="ORF">Sxan_55550</name>
</gene>
<dbReference type="InterPro" id="IPR014922">
    <property type="entry name" value="YdhG-like"/>
</dbReference>
<feature type="domain" description="YdhG-like" evidence="1">
    <location>
        <begin position="35"/>
        <end position="129"/>
    </location>
</feature>
<dbReference type="AlphaFoldDB" id="A0A919LEW8"/>
<protein>
    <recommendedName>
        <fullName evidence="1">YdhG-like domain-containing protein</fullName>
    </recommendedName>
</protein>
<evidence type="ECO:0000313" key="2">
    <source>
        <dbReference type="EMBL" id="GHI88191.1"/>
    </source>
</evidence>
<dbReference type="Proteomes" id="UP000600026">
    <property type="component" value="Unassembled WGS sequence"/>
</dbReference>
<keyword evidence="3" id="KW-1185">Reference proteome</keyword>
<name>A0A919LEW8_9ACTN</name>